<gene>
    <name evidence="2" type="ORF">POCTA_138.1.T0140402</name>
</gene>
<feature type="compositionally biased region" description="Polar residues" evidence="1">
    <location>
        <begin position="1"/>
        <end position="10"/>
    </location>
</feature>
<reference evidence="2" key="1">
    <citation type="submission" date="2021-01" db="EMBL/GenBank/DDBJ databases">
        <authorList>
            <consortium name="Genoscope - CEA"/>
            <person name="William W."/>
        </authorList>
    </citation>
    <scope>NUCLEOTIDE SEQUENCE</scope>
</reference>
<comment type="caution">
    <text evidence="2">The sequence shown here is derived from an EMBL/GenBank/DDBJ whole genome shotgun (WGS) entry which is preliminary data.</text>
</comment>
<keyword evidence="3" id="KW-1185">Reference proteome</keyword>
<feature type="compositionally biased region" description="Low complexity" evidence="1">
    <location>
        <begin position="13"/>
        <end position="36"/>
    </location>
</feature>
<dbReference type="Proteomes" id="UP000683925">
    <property type="component" value="Unassembled WGS sequence"/>
</dbReference>
<dbReference type="AlphaFoldDB" id="A0A8S1STU1"/>
<dbReference type="OrthoDB" id="313246at2759"/>
<evidence type="ECO:0000313" key="3">
    <source>
        <dbReference type="Proteomes" id="UP000683925"/>
    </source>
</evidence>
<sequence>MNQQQNQQEGVSFPPSKVQQPQKQFQAQQFGQLPQPTTQPAINTFGSIPFQPTQNQPPNQTPNQTPNLQPKPPQTAFNPQNKLQQQNPPLIPNQQAQSAIPQPNIPGNKPIQFQPPQPFVQNPQNQPNLQKPQPVPFPKTDINNNKPIFPQPQNNPFGGGMQANPQFPINKFPQQIPNMPASQQKYEPLIVKDESDKKKLVENFTKYISEGNFSWAIECLKQIINNDIRVKVKDGKNSN</sequence>
<proteinExistence type="predicted"/>
<accession>A0A8S1STU1</accession>
<feature type="compositionally biased region" description="Low complexity" evidence="1">
    <location>
        <begin position="119"/>
        <end position="128"/>
    </location>
</feature>
<organism evidence="2 3">
    <name type="scientific">Paramecium octaurelia</name>
    <dbReference type="NCBI Taxonomy" id="43137"/>
    <lineage>
        <taxon>Eukaryota</taxon>
        <taxon>Sar</taxon>
        <taxon>Alveolata</taxon>
        <taxon>Ciliophora</taxon>
        <taxon>Intramacronucleata</taxon>
        <taxon>Oligohymenophorea</taxon>
        <taxon>Peniculida</taxon>
        <taxon>Parameciidae</taxon>
        <taxon>Paramecium</taxon>
    </lineage>
</organism>
<protein>
    <submittedName>
        <fullName evidence="2">Uncharacterized protein</fullName>
    </submittedName>
</protein>
<dbReference type="OMA" id="SWAIECL"/>
<evidence type="ECO:0000256" key="1">
    <source>
        <dbReference type="SAM" id="MobiDB-lite"/>
    </source>
</evidence>
<evidence type="ECO:0000313" key="2">
    <source>
        <dbReference type="EMBL" id="CAD8143238.1"/>
    </source>
</evidence>
<feature type="region of interest" description="Disordered" evidence="1">
    <location>
        <begin position="1"/>
        <end position="128"/>
    </location>
</feature>
<dbReference type="EMBL" id="CAJJDP010000014">
    <property type="protein sequence ID" value="CAD8143238.1"/>
    <property type="molecule type" value="Genomic_DNA"/>
</dbReference>
<name>A0A8S1STU1_PAROT</name>
<feature type="compositionally biased region" description="Low complexity" evidence="1">
    <location>
        <begin position="49"/>
        <end position="97"/>
    </location>
</feature>